<evidence type="ECO:0000256" key="1">
    <source>
        <dbReference type="SAM" id="Phobius"/>
    </source>
</evidence>
<dbReference type="EMBL" id="AP027731">
    <property type="protein sequence ID" value="BDZ45074.1"/>
    <property type="molecule type" value="Genomic_DNA"/>
</dbReference>
<name>A0ABM8GA55_9MICO</name>
<keyword evidence="1" id="KW-0472">Membrane</keyword>
<gene>
    <name evidence="2" type="ORF">GCM10025866_09830</name>
</gene>
<feature type="transmembrane region" description="Helical" evidence="1">
    <location>
        <begin position="34"/>
        <end position="53"/>
    </location>
</feature>
<keyword evidence="3" id="KW-1185">Reference proteome</keyword>
<protein>
    <submittedName>
        <fullName evidence="2">Uncharacterized protein</fullName>
    </submittedName>
</protein>
<evidence type="ECO:0000313" key="3">
    <source>
        <dbReference type="Proteomes" id="UP001321498"/>
    </source>
</evidence>
<dbReference type="InterPro" id="IPR046124">
    <property type="entry name" value="DUF6121"/>
</dbReference>
<keyword evidence="1" id="KW-1133">Transmembrane helix</keyword>
<organism evidence="2 3">
    <name type="scientific">Naasia aerilata</name>
    <dbReference type="NCBI Taxonomy" id="1162966"/>
    <lineage>
        <taxon>Bacteria</taxon>
        <taxon>Bacillati</taxon>
        <taxon>Actinomycetota</taxon>
        <taxon>Actinomycetes</taxon>
        <taxon>Micrococcales</taxon>
        <taxon>Microbacteriaceae</taxon>
        <taxon>Naasia</taxon>
    </lineage>
</organism>
<dbReference type="Proteomes" id="UP001321498">
    <property type="component" value="Chromosome"/>
</dbReference>
<reference evidence="3" key="1">
    <citation type="journal article" date="2019" name="Int. J. Syst. Evol. Microbiol.">
        <title>The Global Catalogue of Microorganisms (GCM) 10K type strain sequencing project: providing services to taxonomists for standard genome sequencing and annotation.</title>
        <authorList>
            <consortium name="The Broad Institute Genomics Platform"/>
            <consortium name="The Broad Institute Genome Sequencing Center for Infectious Disease"/>
            <person name="Wu L."/>
            <person name="Ma J."/>
        </authorList>
    </citation>
    <scope>NUCLEOTIDE SEQUENCE [LARGE SCALE GENOMIC DNA]</scope>
    <source>
        <strain evidence="3">NBRC 108725</strain>
    </source>
</reference>
<accession>A0ABM8GA55</accession>
<proteinExistence type="predicted"/>
<evidence type="ECO:0000313" key="2">
    <source>
        <dbReference type="EMBL" id="BDZ45074.1"/>
    </source>
</evidence>
<keyword evidence="1" id="KW-0812">Transmembrane</keyword>
<sequence>MYLVLLLIGGIGYALIRGQLFWLVGYPLGAGSSPFIVAAAFLAGIAALLAGAIGRAEIGGAPRPRWPWEDPSDE</sequence>
<dbReference type="Pfam" id="PF19616">
    <property type="entry name" value="DUF6121"/>
    <property type="match status" value="1"/>
</dbReference>